<proteinExistence type="predicted"/>
<organism evidence="1">
    <name type="scientific">bioreactor metagenome</name>
    <dbReference type="NCBI Taxonomy" id="1076179"/>
    <lineage>
        <taxon>unclassified sequences</taxon>
        <taxon>metagenomes</taxon>
        <taxon>ecological metagenomes</taxon>
    </lineage>
</organism>
<name>A0A645BLA9_9ZZZZ</name>
<sequence length="180" mass="19832">MVLRGAVAPLRVILRAEIQLFVCAVFHLPQLRGHDIFKNKVGRVQNLPAGAEVLRQKDFPFLPLPRVGMVLEGGVFPQENGGVRQPEAIDGLLHVSHGEKVPSPVGHCLKNVVLDLVGILILVHQNLHIAGGNLLPQFRGRSVLPCQKLQRQMLLIGKVRLIQPQLFLPVAPGKLPRQLQ</sequence>
<protein>
    <submittedName>
        <fullName evidence="1">Uncharacterized protein</fullName>
    </submittedName>
</protein>
<evidence type="ECO:0000313" key="1">
    <source>
        <dbReference type="EMBL" id="MPM64023.1"/>
    </source>
</evidence>
<gene>
    <name evidence="1" type="ORF">SDC9_110909</name>
</gene>
<dbReference type="EMBL" id="VSSQ01019734">
    <property type="protein sequence ID" value="MPM64023.1"/>
    <property type="molecule type" value="Genomic_DNA"/>
</dbReference>
<dbReference type="AlphaFoldDB" id="A0A645BLA9"/>
<comment type="caution">
    <text evidence="1">The sequence shown here is derived from an EMBL/GenBank/DDBJ whole genome shotgun (WGS) entry which is preliminary data.</text>
</comment>
<reference evidence="1" key="1">
    <citation type="submission" date="2019-08" db="EMBL/GenBank/DDBJ databases">
        <authorList>
            <person name="Kucharzyk K."/>
            <person name="Murdoch R.W."/>
            <person name="Higgins S."/>
            <person name="Loffler F."/>
        </authorList>
    </citation>
    <scope>NUCLEOTIDE SEQUENCE</scope>
</reference>
<accession>A0A645BLA9</accession>